<dbReference type="HOGENOM" id="CLU_3080458_0_0_6"/>
<organism evidence="1 2">
    <name type="scientific">Hafnia alvei ATCC 51873</name>
    <dbReference type="NCBI Taxonomy" id="1002364"/>
    <lineage>
        <taxon>Bacteria</taxon>
        <taxon>Pseudomonadati</taxon>
        <taxon>Pseudomonadota</taxon>
        <taxon>Gammaproteobacteria</taxon>
        <taxon>Enterobacterales</taxon>
        <taxon>Hafniaceae</taxon>
        <taxon>Hafnia</taxon>
    </lineage>
</organism>
<protein>
    <submittedName>
        <fullName evidence="1">Uncharacterized protein</fullName>
    </submittedName>
</protein>
<dbReference type="AlphaFoldDB" id="G9Y1P2"/>
<evidence type="ECO:0000313" key="1">
    <source>
        <dbReference type="EMBL" id="EHM47762.1"/>
    </source>
</evidence>
<name>G9Y1P2_HAFAL</name>
<comment type="caution">
    <text evidence="1">The sequence shown here is derived from an EMBL/GenBank/DDBJ whole genome shotgun (WGS) entry which is preliminary data.</text>
</comment>
<dbReference type="EMBL" id="AGCI01000009">
    <property type="protein sequence ID" value="EHM47762.1"/>
    <property type="molecule type" value="Genomic_DNA"/>
</dbReference>
<evidence type="ECO:0000313" key="2">
    <source>
        <dbReference type="Proteomes" id="UP000005959"/>
    </source>
</evidence>
<gene>
    <name evidence="1" type="ORF">HMPREF0454_00459</name>
</gene>
<dbReference type="PATRIC" id="fig|1002364.3.peg.417"/>
<proteinExistence type="predicted"/>
<sequence length="52" mass="5920">MYELKDRGAMDAYAFFAKKYAKCMKINPSTPMTREFFARLNKKGQPVAALVA</sequence>
<reference evidence="1 2" key="1">
    <citation type="submission" date="2011-08" db="EMBL/GenBank/DDBJ databases">
        <authorList>
            <person name="Weinstock G."/>
            <person name="Sodergren E."/>
            <person name="Clifton S."/>
            <person name="Fulton L."/>
            <person name="Fulton B."/>
            <person name="Courtney L."/>
            <person name="Fronick C."/>
            <person name="Harrison M."/>
            <person name="Strong C."/>
            <person name="Farmer C."/>
            <person name="Delahaunty K."/>
            <person name="Markovic C."/>
            <person name="Hall O."/>
            <person name="Minx P."/>
            <person name="Tomlinson C."/>
            <person name="Mitreva M."/>
            <person name="Hou S."/>
            <person name="Chen J."/>
            <person name="Wollam A."/>
            <person name="Pepin K.H."/>
            <person name="Johnson M."/>
            <person name="Bhonagiri V."/>
            <person name="Zhang X."/>
            <person name="Suruliraj S."/>
            <person name="Warren W."/>
            <person name="Chinwalla A."/>
            <person name="Mardis E.R."/>
            <person name="Wilson R.K."/>
        </authorList>
    </citation>
    <scope>NUCLEOTIDE SEQUENCE [LARGE SCALE GENOMIC DNA]</scope>
    <source>
        <strain evidence="1 2">ATCC 51873</strain>
    </source>
</reference>
<dbReference type="Proteomes" id="UP000005959">
    <property type="component" value="Unassembled WGS sequence"/>
</dbReference>
<accession>G9Y1P2</accession>